<feature type="compositionally biased region" description="Polar residues" evidence="1">
    <location>
        <begin position="262"/>
        <end position="278"/>
    </location>
</feature>
<feature type="transmembrane region" description="Helical" evidence="2">
    <location>
        <begin position="7"/>
        <end position="32"/>
    </location>
</feature>
<name>A0A3D8RXS5_9EURO</name>
<keyword evidence="2" id="KW-0472">Membrane</keyword>
<evidence type="ECO:0000256" key="2">
    <source>
        <dbReference type="SAM" id="Phobius"/>
    </source>
</evidence>
<sequence>MHKASPGYLLGGASLFSTIIVTVLDGVCYISSRALTPDNSFIEAVIVSFSTISCSVVLALMLILANDLKIDARLLRQGWRTITYGTGIGYLIVAAGVTAGGLTWNALEAVSKVKKSNVDPYQQALFISRCVLWAISVLSQGMLCGVLLTTITNHDSRSQWPTLISYELSTITPSRSEILQKGTSYTPSSIADSQSPSVDTISRHQSSVSRETSRRSVRYSGRTLIQSDSKPNSFELDYTTVSFPESATTRTKIGGYHEGQASEDNQSRPQHLQRSTSQIKRSLDSVMLRASSTLSSSTLSEAAKQPPSTLKLPDESNIHPLFRSGTRSPPPTATPSTMVVAAPDAGQTITVKTLQRMRSTRSFGTYTSRRKSPLLAQTDHLFEDVEHRAGSISSYANSERA</sequence>
<protein>
    <submittedName>
        <fullName evidence="3">Uncharacterized protein</fullName>
    </submittedName>
</protein>
<dbReference type="STRING" id="1810919.A0A3D8RXS5"/>
<dbReference type="GeneID" id="38116030"/>
<feature type="transmembrane region" description="Helical" evidence="2">
    <location>
        <begin position="87"/>
        <end position="106"/>
    </location>
</feature>
<dbReference type="OrthoDB" id="4188781at2759"/>
<evidence type="ECO:0000313" key="4">
    <source>
        <dbReference type="Proteomes" id="UP000256690"/>
    </source>
</evidence>
<evidence type="ECO:0000313" key="3">
    <source>
        <dbReference type="EMBL" id="RDW78808.1"/>
    </source>
</evidence>
<dbReference type="AlphaFoldDB" id="A0A3D8RXS5"/>
<organism evidence="3 4">
    <name type="scientific">Aspergillus mulundensis</name>
    <dbReference type="NCBI Taxonomy" id="1810919"/>
    <lineage>
        <taxon>Eukaryota</taxon>
        <taxon>Fungi</taxon>
        <taxon>Dikarya</taxon>
        <taxon>Ascomycota</taxon>
        <taxon>Pezizomycotina</taxon>
        <taxon>Eurotiomycetes</taxon>
        <taxon>Eurotiomycetidae</taxon>
        <taxon>Eurotiales</taxon>
        <taxon>Aspergillaceae</taxon>
        <taxon>Aspergillus</taxon>
        <taxon>Aspergillus subgen. Nidulantes</taxon>
    </lineage>
</organism>
<dbReference type="EMBL" id="PVWQ01000006">
    <property type="protein sequence ID" value="RDW78808.1"/>
    <property type="molecule type" value="Genomic_DNA"/>
</dbReference>
<comment type="caution">
    <text evidence="3">The sequence shown here is derived from an EMBL/GenBank/DDBJ whole genome shotgun (WGS) entry which is preliminary data.</text>
</comment>
<feature type="region of interest" description="Disordered" evidence="1">
    <location>
        <begin position="294"/>
        <end position="337"/>
    </location>
</feature>
<feature type="region of interest" description="Disordered" evidence="1">
    <location>
        <begin position="257"/>
        <end position="278"/>
    </location>
</feature>
<dbReference type="RefSeq" id="XP_026603508.1">
    <property type="nucleotide sequence ID" value="XM_026747676.1"/>
</dbReference>
<feature type="transmembrane region" description="Helical" evidence="2">
    <location>
        <begin position="44"/>
        <end position="66"/>
    </location>
</feature>
<evidence type="ECO:0000256" key="1">
    <source>
        <dbReference type="SAM" id="MobiDB-lite"/>
    </source>
</evidence>
<keyword evidence="2" id="KW-1133">Transmembrane helix</keyword>
<proteinExistence type="predicted"/>
<feature type="transmembrane region" description="Helical" evidence="2">
    <location>
        <begin position="126"/>
        <end position="148"/>
    </location>
</feature>
<accession>A0A3D8RXS5</accession>
<dbReference type="Proteomes" id="UP000256690">
    <property type="component" value="Unassembled WGS sequence"/>
</dbReference>
<feature type="region of interest" description="Disordered" evidence="1">
    <location>
        <begin position="182"/>
        <end position="224"/>
    </location>
</feature>
<feature type="compositionally biased region" description="Polar residues" evidence="1">
    <location>
        <begin position="182"/>
        <end position="205"/>
    </location>
</feature>
<keyword evidence="4" id="KW-1185">Reference proteome</keyword>
<reference evidence="3 4" key="1">
    <citation type="journal article" date="2018" name="IMA Fungus">
        <title>IMA Genome-F 9: Draft genome sequence of Annulohypoxylon stygium, Aspergillus mulundensis, Berkeleyomyces basicola (syn. Thielaviopsis basicola), Ceratocystis smalleyi, two Cercospora beticola strains, Coleophoma cylindrospora, Fusarium fracticaudum, Phialophora cf. hyalina, and Morchella septimelata.</title>
        <authorList>
            <person name="Wingfield B.D."/>
            <person name="Bills G.F."/>
            <person name="Dong Y."/>
            <person name="Huang W."/>
            <person name="Nel W.J."/>
            <person name="Swalarsk-Parry B.S."/>
            <person name="Vaghefi N."/>
            <person name="Wilken P.M."/>
            <person name="An Z."/>
            <person name="de Beer Z.W."/>
            <person name="De Vos L."/>
            <person name="Chen L."/>
            <person name="Duong T.A."/>
            <person name="Gao Y."/>
            <person name="Hammerbacher A."/>
            <person name="Kikkert J.R."/>
            <person name="Li Y."/>
            <person name="Li H."/>
            <person name="Li K."/>
            <person name="Li Q."/>
            <person name="Liu X."/>
            <person name="Ma X."/>
            <person name="Naidoo K."/>
            <person name="Pethybridge S.J."/>
            <person name="Sun J."/>
            <person name="Steenkamp E.T."/>
            <person name="van der Nest M.A."/>
            <person name="van Wyk S."/>
            <person name="Wingfield M.J."/>
            <person name="Xiong C."/>
            <person name="Yue Q."/>
            <person name="Zhang X."/>
        </authorList>
    </citation>
    <scope>NUCLEOTIDE SEQUENCE [LARGE SCALE GENOMIC DNA]</scope>
    <source>
        <strain evidence="3 4">DSM 5745</strain>
    </source>
</reference>
<keyword evidence="2" id="KW-0812">Transmembrane</keyword>
<gene>
    <name evidence="3" type="ORF">DSM5745_05660</name>
</gene>